<organism evidence="2">
    <name type="scientific">Arundo donax</name>
    <name type="common">Giant reed</name>
    <name type="synonym">Donax arundinaceus</name>
    <dbReference type="NCBI Taxonomy" id="35708"/>
    <lineage>
        <taxon>Eukaryota</taxon>
        <taxon>Viridiplantae</taxon>
        <taxon>Streptophyta</taxon>
        <taxon>Embryophyta</taxon>
        <taxon>Tracheophyta</taxon>
        <taxon>Spermatophyta</taxon>
        <taxon>Magnoliopsida</taxon>
        <taxon>Liliopsida</taxon>
        <taxon>Poales</taxon>
        <taxon>Poaceae</taxon>
        <taxon>PACMAD clade</taxon>
        <taxon>Arundinoideae</taxon>
        <taxon>Arundineae</taxon>
        <taxon>Arundo</taxon>
    </lineage>
</organism>
<proteinExistence type="predicted"/>
<name>A0A0A9HD76_ARUDO</name>
<dbReference type="AlphaFoldDB" id="A0A0A9HD76"/>
<evidence type="ECO:0000256" key="1">
    <source>
        <dbReference type="SAM" id="MobiDB-lite"/>
    </source>
</evidence>
<reference evidence="2" key="2">
    <citation type="journal article" date="2015" name="Data Brief">
        <title>Shoot transcriptome of the giant reed, Arundo donax.</title>
        <authorList>
            <person name="Barrero R.A."/>
            <person name="Guerrero F.D."/>
            <person name="Moolhuijzen P."/>
            <person name="Goolsby J.A."/>
            <person name="Tidwell J."/>
            <person name="Bellgard S.E."/>
            <person name="Bellgard M.I."/>
        </authorList>
    </citation>
    <scope>NUCLEOTIDE SEQUENCE</scope>
    <source>
        <tissue evidence="2">Shoot tissue taken approximately 20 cm above the soil surface</tissue>
    </source>
</reference>
<accession>A0A0A9HD76</accession>
<evidence type="ECO:0000313" key="2">
    <source>
        <dbReference type="EMBL" id="JAE32811.1"/>
    </source>
</evidence>
<feature type="region of interest" description="Disordered" evidence="1">
    <location>
        <begin position="1"/>
        <end position="23"/>
    </location>
</feature>
<dbReference type="EMBL" id="GBRH01165085">
    <property type="protein sequence ID" value="JAE32811.1"/>
    <property type="molecule type" value="Transcribed_RNA"/>
</dbReference>
<reference evidence="2" key="1">
    <citation type="submission" date="2014-09" db="EMBL/GenBank/DDBJ databases">
        <authorList>
            <person name="Magalhaes I.L.F."/>
            <person name="Oliveira U."/>
            <person name="Santos F.R."/>
            <person name="Vidigal T.H.D.A."/>
            <person name="Brescovit A.D."/>
            <person name="Santos A.J."/>
        </authorList>
    </citation>
    <scope>NUCLEOTIDE SEQUENCE</scope>
    <source>
        <tissue evidence="2">Shoot tissue taken approximately 20 cm above the soil surface</tissue>
    </source>
</reference>
<protein>
    <submittedName>
        <fullName evidence="2">Uncharacterized protein</fullName>
    </submittedName>
</protein>
<sequence length="23" mass="2392">MRTVLPGANESSTCGGQTKGFCF</sequence>